<accession>A0ABW0CX17</accession>
<gene>
    <name evidence="3" type="ORF">ACFPQ9_42515</name>
</gene>
<dbReference type="RefSeq" id="WP_380865346.1">
    <property type="nucleotide sequence ID" value="NZ_JBHSKM010000050.1"/>
</dbReference>
<protein>
    <submittedName>
        <fullName evidence="3">Amino acid adenylation domain-containing protein</fullName>
    </submittedName>
</protein>
<dbReference type="PANTHER" id="PTHR45527:SF1">
    <property type="entry name" value="FATTY ACID SYNTHASE"/>
    <property type="match status" value="1"/>
</dbReference>
<keyword evidence="4" id="KW-1185">Reference proteome</keyword>
<dbReference type="Gene3D" id="2.30.38.10">
    <property type="entry name" value="Luciferase, Domain 3"/>
    <property type="match status" value="1"/>
</dbReference>
<dbReference type="PROSITE" id="PS00455">
    <property type="entry name" value="AMP_BINDING"/>
    <property type="match status" value="1"/>
</dbReference>
<dbReference type="InterPro" id="IPR010071">
    <property type="entry name" value="AA_adenyl_dom"/>
</dbReference>
<proteinExistence type="predicted"/>
<organism evidence="3 4">
    <name type="scientific">Streptomyces coerulescens</name>
    <dbReference type="NCBI Taxonomy" id="29304"/>
    <lineage>
        <taxon>Bacteria</taxon>
        <taxon>Bacillati</taxon>
        <taxon>Actinomycetota</taxon>
        <taxon>Actinomycetes</taxon>
        <taxon>Kitasatosporales</taxon>
        <taxon>Streptomycetaceae</taxon>
        <taxon>Streptomyces</taxon>
    </lineage>
</organism>
<dbReference type="Gene3D" id="3.30.300.30">
    <property type="match status" value="1"/>
</dbReference>
<dbReference type="Pfam" id="PF13193">
    <property type="entry name" value="AMP-binding_C"/>
    <property type="match status" value="1"/>
</dbReference>
<name>A0ABW0CX17_STRCD</name>
<dbReference type="EMBL" id="JBHSKM010000050">
    <property type="protein sequence ID" value="MFC5220501.1"/>
    <property type="molecule type" value="Genomic_DNA"/>
</dbReference>
<feature type="domain" description="AMP-dependent synthetase/ligase" evidence="1">
    <location>
        <begin position="20"/>
        <end position="364"/>
    </location>
</feature>
<dbReference type="InterPro" id="IPR025110">
    <property type="entry name" value="AMP-bd_C"/>
</dbReference>
<dbReference type="Pfam" id="PF00501">
    <property type="entry name" value="AMP-binding"/>
    <property type="match status" value="1"/>
</dbReference>
<dbReference type="SUPFAM" id="SSF56801">
    <property type="entry name" value="Acetyl-CoA synthetase-like"/>
    <property type="match status" value="1"/>
</dbReference>
<comment type="caution">
    <text evidence="3">The sequence shown here is derived from an EMBL/GenBank/DDBJ whole genome shotgun (WGS) entry which is preliminary data.</text>
</comment>
<dbReference type="Gene3D" id="3.40.50.980">
    <property type="match status" value="2"/>
</dbReference>
<dbReference type="InterPro" id="IPR000873">
    <property type="entry name" value="AMP-dep_synth/lig_dom"/>
</dbReference>
<reference evidence="4" key="1">
    <citation type="journal article" date="2019" name="Int. J. Syst. Evol. Microbiol.">
        <title>The Global Catalogue of Microorganisms (GCM) 10K type strain sequencing project: providing services to taxonomists for standard genome sequencing and annotation.</title>
        <authorList>
            <consortium name="The Broad Institute Genomics Platform"/>
            <consortium name="The Broad Institute Genome Sequencing Center for Infectious Disease"/>
            <person name="Wu L."/>
            <person name="Ma J."/>
        </authorList>
    </citation>
    <scope>NUCLEOTIDE SEQUENCE [LARGE SCALE GENOMIC DNA]</scope>
    <source>
        <strain evidence="4">KCTC 42586</strain>
    </source>
</reference>
<feature type="domain" description="AMP-binding enzyme C-terminal" evidence="2">
    <location>
        <begin position="423"/>
        <end position="496"/>
    </location>
</feature>
<evidence type="ECO:0000259" key="1">
    <source>
        <dbReference type="Pfam" id="PF00501"/>
    </source>
</evidence>
<dbReference type="InterPro" id="IPR045851">
    <property type="entry name" value="AMP-bd_C_sf"/>
</dbReference>
<dbReference type="Proteomes" id="UP001596263">
    <property type="component" value="Unassembled WGS sequence"/>
</dbReference>
<dbReference type="InterPro" id="IPR020845">
    <property type="entry name" value="AMP-binding_CS"/>
</dbReference>
<evidence type="ECO:0000313" key="3">
    <source>
        <dbReference type="EMBL" id="MFC5220501.1"/>
    </source>
</evidence>
<dbReference type="NCBIfam" id="TIGR01733">
    <property type="entry name" value="AA-adenyl-dom"/>
    <property type="match status" value="1"/>
</dbReference>
<evidence type="ECO:0000259" key="2">
    <source>
        <dbReference type="Pfam" id="PF13193"/>
    </source>
</evidence>
<sequence>MDVRTDGAAYEGLLVHERVARQAALTPGAEAVVSGRERLTYEELDEAAQTLARHLRRLGAGPETLVGICLGRSPWLVVAILAVLRTGAAYLPLDPAFPAERIGFMLRDSGTELVVSDEACRGRFTGGPGTVVSLDRDWGEIAAADGPAPDAWPAGVPGDAASRLAYVLYTSGSTGRPKAVAVEHRNVAAFVDWAVAHFGRDELRYTLAATSVCFDLSVFELFCPLAAGGTVVMAETVFHLPAVAADRPVTLVNTVPSLIIDLLASERLPSSVVAVNLAGEALPAHLARDLYATGTVQRVRNLYGPSEDTTYSTWSLVAPTGKPLIGRPITGTSAHVLDPDGLPVPEGATGELYLGGEGVARGYLRRPALTAERFVPDPFSGRPGARLYRTGDLARVLPGGELDYLGRADQQIKVRGLRIEPGEIEAVLTEHPTVRRAAVVARGDTADSAGLVAYVVGEGAQDPSALRRYLAERLPLYMVPEAFVPVAAIPLTVTGKVDVKALSSPMA</sequence>
<evidence type="ECO:0000313" key="4">
    <source>
        <dbReference type="Proteomes" id="UP001596263"/>
    </source>
</evidence>
<dbReference type="PANTHER" id="PTHR45527">
    <property type="entry name" value="NONRIBOSOMAL PEPTIDE SYNTHETASE"/>
    <property type="match status" value="1"/>
</dbReference>